<dbReference type="Proteomes" id="UP001500383">
    <property type="component" value="Unassembled WGS sequence"/>
</dbReference>
<dbReference type="InterPro" id="IPR010330">
    <property type="entry name" value="CoiA_nuc"/>
</dbReference>
<proteinExistence type="predicted"/>
<reference evidence="4" key="1">
    <citation type="journal article" date="2019" name="Int. J. Syst. Evol. Microbiol.">
        <title>The Global Catalogue of Microorganisms (GCM) 10K type strain sequencing project: providing services to taxonomists for standard genome sequencing and annotation.</title>
        <authorList>
            <consortium name="The Broad Institute Genomics Platform"/>
            <consortium name="The Broad Institute Genome Sequencing Center for Infectious Disease"/>
            <person name="Wu L."/>
            <person name="Ma J."/>
        </authorList>
    </citation>
    <scope>NUCLEOTIDE SEQUENCE [LARGE SCALE GENOMIC DNA]</scope>
    <source>
        <strain evidence="4">JCM 16002</strain>
    </source>
</reference>
<evidence type="ECO:0000313" key="4">
    <source>
        <dbReference type="Proteomes" id="UP001500383"/>
    </source>
</evidence>
<organism evidence="3 4">
    <name type="scientific">Dietzia cercidiphylli</name>
    <dbReference type="NCBI Taxonomy" id="498199"/>
    <lineage>
        <taxon>Bacteria</taxon>
        <taxon>Bacillati</taxon>
        <taxon>Actinomycetota</taxon>
        <taxon>Actinomycetes</taxon>
        <taxon>Mycobacteriales</taxon>
        <taxon>Dietziaceae</taxon>
        <taxon>Dietzia</taxon>
    </lineage>
</organism>
<dbReference type="Pfam" id="PF06054">
    <property type="entry name" value="CoiA_nuc"/>
    <property type="match status" value="1"/>
</dbReference>
<evidence type="ECO:0000313" key="3">
    <source>
        <dbReference type="EMBL" id="GAA1718178.1"/>
    </source>
</evidence>
<evidence type="ECO:0000259" key="2">
    <source>
        <dbReference type="Pfam" id="PF06054"/>
    </source>
</evidence>
<feature type="region of interest" description="Disordered" evidence="1">
    <location>
        <begin position="430"/>
        <end position="466"/>
    </location>
</feature>
<feature type="domain" description="Competence protein CoiA nuclease-like" evidence="2">
    <location>
        <begin position="83"/>
        <end position="173"/>
    </location>
</feature>
<dbReference type="RefSeq" id="WP_241730697.1">
    <property type="nucleotide sequence ID" value="NZ_BAAAQG010000016.1"/>
</dbReference>
<comment type="caution">
    <text evidence="3">The sequence shown here is derived from an EMBL/GenBank/DDBJ whole genome shotgun (WGS) entry which is preliminary data.</text>
</comment>
<gene>
    <name evidence="3" type="ORF">GCM10009831_30310</name>
</gene>
<name>A0ABP4V594_9ACTN</name>
<accession>A0ABP4V594</accession>
<dbReference type="EMBL" id="BAAAQG010000016">
    <property type="protein sequence ID" value="GAA1718178.1"/>
    <property type="molecule type" value="Genomic_DNA"/>
</dbReference>
<evidence type="ECO:0000256" key="1">
    <source>
        <dbReference type="SAM" id="MobiDB-lite"/>
    </source>
</evidence>
<protein>
    <recommendedName>
        <fullName evidence="2">Competence protein CoiA nuclease-like domain-containing protein</fullName>
    </recommendedName>
</protein>
<keyword evidence="4" id="KW-1185">Reference proteome</keyword>
<sequence>MTPGGHTEALRAFLDGETRQVWARDRASGDPVFIEEGSAATVRSRAKAEWECIVPGCDAPISSRGGARRDHFFHLTAVDHPGESLNHLAAKAMLAQWATGCTVGRAVVREEQTVKNRDLYRRPDVLITRNGDGHRLALEVEYKWFSAEDWQRKQDDFDREGIACAWLLGHTGIAVDASAAKYSRGTPVRVPPLAWVLAQSGRDAVVVNPVTRQIGTLSGDPDLTTRLGERWRNAYLGVDDLNSCHLDPLRGVVTPTMQRIDAASAQRRQQEAIQRAREAAELRQREARSEKWAMIVQANEQTWDASPLKRAILQRWGKVPEALSESGDHPYGIHASPAHWHSALYEAHIHQRRRGHVFTVDDCWNTLNRHGIRANWDRGKRFKSLVIFLESLVDAGLIDRTGRSYQWQVLADLDQVAQLRAEAAREKMLRQQDRAEEKRQQRQAREKAIQDARRQANELREQHRRERAEHRQAWLNSDVCRELVARYGAVPECISWASTTLTSAIDADPALWRAHICLRLVQDAPAGMQITTGQALTVLSEAGITFPAEPDAVAAIDFYLNNLRQRDILQNPNGDRTVYTTTGRSLS</sequence>